<dbReference type="AlphaFoldDB" id="F8NFJ9"/>
<evidence type="ECO:0000256" key="4">
    <source>
        <dbReference type="ARBA" id="ARBA00023002"/>
    </source>
</evidence>
<dbReference type="CDD" id="cd11041">
    <property type="entry name" value="CYP503A1-like"/>
    <property type="match status" value="1"/>
</dbReference>
<dbReference type="RefSeq" id="XP_007313127.1">
    <property type="nucleotide sequence ID" value="XM_007313065.1"/>
</dbReference>
<reference evidence="7" key="1">
    <citation type="submission" date="2011-04" db="EMBL/GenBank/DDBJ databases">
        <title>Evolution of plant cell wall degrading machinery underlies the functional diversity of forest fungi.</title>
        <authorList>
            <consortium name="US DOE Joint Genome Institute (JGI-PGF)"/>
            <person name="Eastwood D.C."/>
            <person name="Floudas D."/>
            <person name="Binder M."/>
            <person name="Majcherczyk A."/>
            <person name="Schneider P."/>
            <person name="Aerts A."/>
            <person name="Asiegbu F.O."/>
            <person name="Baker S.E."/>
            <person name="Barry K."/>
            <person name="Bendiksby M."/>
            <person name="Blumentritt M."/>
            <person name="Coutinho P.M."/>
            <person name="Cullen D."/>
            <person name="Cullen D."/>
            <person name="Gathman A."/>
            <person name="Goodell B."/>
            <person name="Henrissat B."/>
            <person name="Ihrmark K."/>
            <person name="Kauserud H."/>
            <person name="Kohler A."/>
            <person name="LaButti K."/>
            <person name="Lapidus A."/>
            <person name="Lavin J.L."/>
            <person name="Lee Y.-H."/>
            <person name="Lindquist E."/>
            <person name="Lilly W."/>
            <person name="Lucas S."/>
            <person name="Morin E."/>
            <person name="Murat C."/>
            <person name="Oguiza J.A."/>
            <person name="Park J."/>
            <person name="Pisabarro A.G."/>
            <person name="Riley R."/>
            <person name="Rosling A."/>
            <person name="Salamov A."/>
            <person name="Schmidt O."/>
            <person name="Schmutz J."/>
            <person name="Skrede I."/>
            <person name="Stenlid J."/>
            <person name="Wiebenga A."/>
            <person name="Xie X."/>
            <person name="Kues U."/>
            <person name="Hibbett D.S."/>
            <person name="Hoffmeister D."/>
            <person name="Hogberg N."/>
            <person name="Martin F."/>
            <person name="Grigoriev I.V."/>
            <person name="Watkinson S.C."/>
        </authorList>
    </citation>
    <scope>NUCLEOTIDE SEQUENCE</scope>
    <source>
        <strain evidence="7">S7.9</strain>
    </source>
</reference>
<dbReference type="GO" id="GO:0005506">
    <property type="term" value="F:iron ion binding"/>
    <property type="evidence" value="ECO:0007669"/>
    <property type="project" value="InterPro"/>
</dbReference>
<evidence type="ECO:0000256" key="6">
    <source>
        <dbReference type="PIRSR" id="PIRSR602403-1"/>
    </source>
</evidence>
<dbReference type="HOGENOM" id="CLU_022195_0_2_1"/>
<dbReference type="PRINTS" id="PR00465">
    <property type="entry name" value="EP450IV"/>
</dbReference>
<evidence type="ECO:0000256" key="1">
    <source>
        <dbReference type="ARBA" id="ARBA00001971"/>
    </source>
</evidence>
<dbReference type="InterPro" id="IPR002403">
    <property type="entry name" value="Cyt_P450_E_grp-IV"/>
</dbReference>
<comment type="similarity">
    <text evidence="2">Belongs to the cytochrome P450 family.</text>
</comment>
<keyword evidence="6" id="KW-0349">Heme</keyword>
<dbReference type="InterPro" id="IPR036396">
    <property type="entry name" value="Cyt_P450_sf"/>
</dbReference>
<evidence type="ECO:0000256" key="3">
    <source>
        <dbReference type="ARBA" id="ARBA00022723"/>
    </source>
</evidence>
<proteinExistence type="inferred from homology"/>
<evidence type="ECO:0000256" key="2">
    <source>
        <dbReference type="ARBA" id="ARBA00010617"/>
    </source>
</evidence>
<dbReference type="PANTHER" id="PTHR46206">
    <property type="entry name" value="CYTOCHROME P450"/>
    <property type="match status" value="1"/>
</dbReference>
<sequence length="496" mass="55508">MPENISPYAVFTALFLSVAVTKYLKRPNLDSIPTVGPGGVLTSYWGAFKWLLHGREMLQEGYTNYQGRAFKVPDLLSWVVIVSGPKLVDEIRKVPDDHLSALEAFSDVLKPDYTLGRETVHNTYHIPIIRNRLTRDLPARFSDILDEIKTSLNDNLKLSGNKWTSVPAFDTMTRVICQTTNRVYVGLPLCRDPDWIDLASGYTVAVATAATVIGFFPEFMAPVVGRLLSSSGSIRRGMKHLRPVIEERQKNLDKYGSDWDEKPGDLLSMLMDEAKGEERSVEGLTRRILAINMISIQVLSVEFTHALFHLAANPRYIGLLREEIEAIVEEEGWSKGALARMEKVDGFLKESLRLEGIALISMLRKAVKDFTLADGTFIPAGTMIAVATSPTHHDKEIYKNPDVFDPSRFINDKQEGKQASDQMVSTSPSYLAFGHGKNACPGRFFAATELKAMLAHIVTTYDIKFKDEGVRPANVNFSIANLPNEKAHIMFRKRVD</sequence>
<dbReference type="InterPro" id="IPR001128">
    <property type="entry name" value="Cyt_P450"/>
</dbReference>
<keyword evidence="4" id="KW-0560">Oxidoreductase</keyword>
<accession>F8NFJ9</accession>
<dbReference type="GO" id="GO:0004497">
    <property type="term" value="F:monooxygenase activity"/>
    <property type="evidence" value="ECO:0007669"/>
    <property type="project" value="InterPro"/>
</dbReference>
<gene>
    <name evidence="7" type="ORF">SERLADRAFT_456116</name>
</gene>
<dbReference type="KEGG" id="sla:SERLADRAFT_456116"/>
<dbReference type="Proteomes" id="UP000008064">
    <property type="component" value="Unassembled WGS sequence"/>
</dbReference>
<dbReference type="Pfam" id="PF00067">
    <property type="entry name" value="p450"/>
    <property type="match status" value="1"/>
</dbReference>
<feature type="binding site" description="axial binding residue" evidence="6">
    <location>
        <position position="440"/>
    </location>
    <ligand>
        <name>heme</name>
        <dbReference type="ChEBI" id="CHEBI:30413"/>
    </ligand>
    <ligandPart>
        <name>Fe</name>
        <dbReference type="ChEBI" id="CHEBI:18248"/>
    </ligandPart>
</feature>
<dbReference type="SUPFAM" id="SSF48264">
    <property type="entry name" value="Cytochrome P450"/>
    <property type="match status" value="1"/>
</dbReference>
<dbReference type="GO" id="GO:0020037">
    <property type="term" value="F:heme binding"/>
    <property type="evidence" value="ECO:0007669"/>
    <property type="project" value="InterPro"/>
</dbReference>
<name>F8NFJ9_SERL9</name>
<evidence type="ECO:0000256" key="5">
    <source>
        <dbReference type="ARBA" id="ARBA00023004"/>
    </source>
</evidence>
<protein>
    <recommendedName>
        <fullName evidence="8">Cytochrome P450</fullName>
    </recommendedName>
</protein>
<evidence type="ECO:0000313" key="7">
    <source>
        <dbReference type="EMBL" id="EGO31243.1"/>
    </source>
</evidence>
<comment type="cofactor">
    <cofactor evidence="1 6">
        <name>heme</name>
        <dbReference type="ChEBI" id="CHEBI:30413"/>
    </cofactor>
</comment>
<dbReference type="EMBL" id="GL945428">
    <property type="protein sequence ID" value="EGO31243.1"/>
    <property type="molecule type" value="Genomic_DNA"/>
</dbReference>
<dbReference type="GeneID" id="18817265"/>
<organism>
    <name type="scientific">Serpula lacrymans var. lacrymans (strain S7.9)</name>
    <name type="common">Dry rot fungus</name>
    <dbReference type="NCBI Taxonomy" id="578457"/>
    <lineage>
        <taxon>Eukaryota</taxon>
        <taxon>Fungi</taxon>
        <taxon>Dikarya</taxon>
        <taxon>Basidiomycota</taxon>
        <taxon>Agaricomycotina</taxon>
        <taxon>Agaricomycetes</taxon>
        <taxon>Agaricomycetidae</taxon>
        <taxon>Boletales</taxon>
        <taxon>Coniophorineae</taxon>
        <taxon>Serpulaceae</taxon>
        <taxon>Serpula</taxon>
    </lineage>
</organism>
<dbReference type="GO" id="GO:0016705">
    <property type="term" value="F:oxidoreductase activity, acting on paired donors, with incorporation or reduction of molecular oxygen"/>
    <property type="evidence" value="ECO:0007669"/>
    <property type="project" value="InterPro"/>
</dbReference>
<dbReference type="Gene3D" id="1.10.630.10">
    <property type="entry name" value="Cytochrome P450"/>
    <property type="match status" value="1"/>
</dbReference>
<evidence type="ECO:0008006" key="8">
    <source>
        <dbReference type="Google" id="ProtNLM"/>
    </source>
</evidence>
<keyword evidence="5 6" id="KW-0408">Iron</keyword>
<keyword evidence="3 6" id="KW-0479">Metal-binding</keyword>
<dbReference type="OrthoDB" id="1844152at2759"/>